<evidence type="ECO:0000313" key="3">
    <source>
        <dbReference type="Proteomes" id="UP000648239"/>
    </source>
</evidence>
<feature type="chain" id="PRO_5035259878" evidence="1">
    <location>
        <begin position="22"/>
        <end position="150"/>
    </location>
</feature>
<feature type="signal peptide" evidence="1">
    <location>
        <begin position="1"/>
        <end position="21"/>
    </location>
</feature>
<protein>
    <submittedName>
        <fullName evidence="2">Uncharacterized protein</fullName>
    </submittedName>
</protein>
<proteinExistence type="predicted"/>
<gene>
    <name evidence="2" type="ORF">IFK94_15855</name>
</gene>
<name>A0A8J6Y2U4_9BACT</name>
<evidence type="ECO:0000256" key="1">
    <source>
        <dbReference type="SAM" id="SignalP"/>
    </source>
</evidence>
<dbReference type="AlphaFoldDB" id="A0A8J6Y2U4"/>
<dbReference type="Proteomes" id="UP000648239">
    <property type="component" value="Unassembled WGS sequence"/>
</dbReference>
<evidence type="ECO:0000313" key="2">
    <source>
        <dbReference type="EMBL" id="MBD3869595.1"/>
    </source>
</evidence>
<keyword evidence="1" id="KW-0732">Signal</keyword>
<accession>A0A8J6Y2U4</accession>
<reference evidence="2 3" key="1">
    <citation type="submission" date="2020-08" db="EMBL/GenBank/DDBJ databases">
        <title>Acidobacteriota in marine sediments use diverse sulfur dissimilation pathways.</title>
        <authorList>
            <person name="Wasmund K."/>
        </authorList>
    </citation>
    <scope>NUCLEOTIDE SEQUENCE [LARGE SCALE GENOMIC DNA]</scope>
    <source>
        <strain evidence="2">MAG AM4</strain>
    </source>
</reference>
<sequence length="150" mass="16601">MPINRVTILVLLFLLIVPAMAVPVNAQVCGRTDIPMRLRIWIEMIDDPEGFLQGDPEFFADVIVNGVLECDDIGYGNGSSQNDGPLDCVFDIAPPYDPFTVEIWVQEDDDLFGGTRDTLDVSSDLRAGIVFEYNPQCNRLISTNPDMFGG</sequence>
<organism evidence="2 3">
    <name type="scientific">Candidatus Polarisedimenticola svalbardensis</name>
    <dbReference type="NCBI Taxonomy" id="2886004"/>
    <lineage>
        <taxon>Bacteria</taxon>
        <taxon>Pseudomonadati</taxon>
        <taxon>Acidobacteriota</taxon>
        <taxon>Candidatus Polarisedimenticolia</taxon>
        <taxon>Candidatus Polarisedimenticolales</taxon>
        <taxon>Candidatus Polarisedimenticolaceae</taxon>
        <taxon>Candidatus Polarisedimenticola</taxon>
    </lineage>
</organism>
<feature type="non-terminal residue" evidence="2">
    <location>
        <position position="150"/>
    </location>
</feature>
<dbReference type="EMBL" id="JACXWD010000122">
    <property type="protein sequence ID" value="MBD3869595.1"/>
    <property type="molecule type" value="Genomic_DNA"/>
</dbReference>
<comment type="caution">
    <text evidence="2">The sequence shown here is derived from an EMBL/GenBank/DDBJ whole genome shotgun (WGS) entry which is preliminary data.</text>
</comment>